<feature type="transmembrane region" description="Helical" evidence="1">
    <location>
        <begin position="169"/>
        <end position="191"/>
    </location>
</feature>
<evidence type="ECO:0000313" key="3">
    <source>
        <dbReference type="Proteomes" id="UP000287969"/>
    </source>
</evidence>
<accession>A0A410QGX8</accession>
<dbReference type="OrthoDB" id="3230233at2"/>
<keyword evidence="3" id="KW-1185">Reference proteome</keyword>
<proteinExistence type="predicted"/>
<dbReference type="RefSeq" id="WP_128753305.1">
    <property type="nucleotide sequence ID" value="NZ_CP035282.1"/>
</dbReference>
<name>A0A410QGX8_9FIRM</name>
<sequence length="249" mass="28349">MFNYFKSEIWRLTHKRSSFIYYVFLIFVYIISILFLAIQDLYTPNTLLESAQSIISLLPVFVGTQVFLAVYGDDLKDRMLIKIIGTGLHRLAYLLVKAVIFILYSAIVFLILGAVYLISFMIAGGHLAVYAQDIQSIAVMGIITYLKTLAFSQIAAAFLFCFQKTVPALVLFLTLIMGVVLFVFNIMAYVFPIIEKFTNYSVSTLSQNAQTMWINFRQFDTSFIIGITIYIVLAFASQIMIFKNRDIKG</sequence>
<keyword evidence="1" id="KW-1133">Transmembrane helix</keyword>
<feature type="transmembrane region" description="Helical" evidence="1">
    <location>
        <begin position="137"/>
        <end position="162"/>
    </location>
</feature>
<evidence type="ECO:0000313" key="2">
    <source>
        <dbReference type="EMBL" id="QAT63108.1"/>
    </source>
</evidence>
<keyword evidence="1" id="KW-0472">Membrane</keyword>
<dbReference type="EMBL" id="CP035282">
    <property type="protein sequence ID" value="QAT63108.1"/>
    <property type="molecule type" value="Genomic_DNA"/>
</dbReference>
<dbReference type="Proteomes" id="UP000287969">
    <property type="component" value="Chromosome"/>
</dbReference>
<feature type="transmembrane region" description="Helical" evidence="1">
    <location>
        <begin position="91"/>
        <end position="117"/>
    </location>
</feature>
<keyword evidence="1" id="KW-0812">Transmembrane</keyword>
<dbReference type="KEGG" id="spoa:EQM13_16800"/>
<organism evidence="2 3">
    <name type="scientific">Acidilutibacter cellobiosedens</name>
    <dbReference type="NCBI Taxonomy" id="2507161"/>
    <lineage>
        <taxon>Bacteria</taxon>
        <taxon>Bacillati</taxon>
        <taxon>Bacillota</taxon>
        <taxon>Tissierellia</taxon>
        <taxon>Tissierellales</taxon>
        <taxon>Acidilutibacteraceae</taxon>
        <taxon>Acidilutibacter</taxon>
    </lineage>
</organism>
<evidence type="ECO:0000256" key="1">
    <source>
        <dbReference type="SAM" id="Phobius"/>
    </source>
</evidence>
<reference evidence="3" key="1">
    <citation type="submission" date="2019-01" db="EMBL/GenBank/DDBJ databases">
        <title>Draft genomes of a novel of Sporanaerobacter strains.</title>
        <authorList>
            <person name="Ma S."/>
        </authorList>
    </citation>
    <scope>NUCLEOTIDE SEQUENCE [LARGE SCALE GENOMIC DNA]</scope>
    <source>
        <strain evidence="3">NJN-17</strain>
    </source>
</reference>
<protein>
    <submittedName>
        <fullName evidence="2">Uncharacterized protein</fullName>
    </submittedName>
</protein>
<feature type="transmembrane region" description="Helical" evidence="1">
    <location>
        <begin position="222"/>
        <end position="242"/>
    </location>
</feature>
<feature type="transmembrane region" description="Helical" evidence="1">
    <location>
        <begin position="20"/>
        <end position="38"/>
    </location>
</feature>
<dbReference type="AlphaFoldDB" id="A0A410QGX8"/>
<gene>
    <name evidence="2" type="ORF">EQM13_16800</name>
</gene>
<feature type="transmembrane region" description="Helical" evidence="1">
    <location>
        <begin position="50"/>
        <end position="71"/>
    </location>
</feature>